<evidence type="ECO:0008006" key="3">
    <source>
        <dbReference type="Google" id="ProtNLM"/>
    </source>
</evidence>
<dbReference type="Pfam" id="PF04214">
    <property type="entry name" value="DUF411"/>
    <property type="match status" value="1"/>
</dbReference>
<sequence>MTPRNVRRRDRGLQGRLEAHHMLNRRALVAALPLVVVSGAGQAASQAAAPPLTVYKTASCGCCRGWITAMGRAGFAAKIVTLDDISPVWRRRGVPDELSSCHVAEIGGYVLVGHIPPADVRRLLKEKPKALGLTVPGMPFGSPGMERPDGRTEPYETLLLSPGGRTRVFARHG</sequence>
<accession>B4RC08</accession>
<evidence type="ECO:0000313" key="1">
    <source>
        <dbReference type="EMBL" id="ACG79801.1"/>
    </source>
</evidence>
<evidence type="ECO:0000313" key="2">
    <source>
        <dbReference type="Proteomes" id="UP000001868"/>
    </source>
</evidence>
<gene>
    <name evidence="1" type="ordered locus">PHZ_c3392</name>
</gene>
<reference evidence="1 2" key="1">
    <citation type="journal article" date="2008" name="BMC Genomics">
        <title>Complete genome of Phenylobacterium zucineum - a novel facultative intracellular bacterium isolated from human erythroleukemia cell line K562.</title>
        <authorList>
            <person name="Luo Y."/>
            <person name="Xu X."/>
            <person name="Ding Z."/>
            <person name="Liu Z."/>
            <person name="Zhang B."/>
            <person name="Yan Z."/>
            <person name="Sun J."/>
            <person name="Hu S."/>
            <person name="Hu X."/>
        </authorList>
    </citation>
    <scope>NUCLEOTIDE SEQUENCE [LARGE SCALE GENOMIC DNA]</scope>
    <source>
        <strain evidence="1 2">HLK1</strain>
    </source>
</reference>
<dbReference type="KEGG" id="pzu:PHZ_c3392"/>
<proteinExistence type="predicted"/>
<dbReference type="STRING" id="450851.PHZ_c3392"/>
<dbReference type="eggNOG" id="COG3019">
    <property type="taxonomic scope" value="Bacteria"/>
</dbReference>
<dbReference type="InterPro" id="IPR007332">
    <property type="entry name" value="DUF411"/>
</dbReference>
<dbReference type="AlphaFoldDB" id="B4RC08"/>
<name>B4RC08_PHEZH</name>
<keyword evidence="2" id="KW-1185">Reference proteome</keyword>
<dbReference type="EMBL" id="CP000747">
    <property type="protein sequence ID" value="ACG79801.1"/>
    <property type="molecule type" value="Genomic_DNA"/>
</dbReference>
<dbReference type="HOGENOM" id="CLU_112034_0_0_5"/>
<dbReference type="Proteomes" id="UP000001868">
    <property type="component" value="Chromosome"/>
</dbReference>
<organism evidence="1 2">
    <name type="scientific">Phenylobacterium zucineum (strain HLK1)</name>
    <dbReference type="NCBI Taxonomy" id="450851"/>
    <lineage>
        <taxon>Bacteria</taxon>
        <taxon>Pseudomonadati</taxon>
        <taxon>Pseudomonadota</taxon>
        <taxon>Alphaproteobacteria</taxon>
        <taxon>Caulobacterales</taxon>
        <taxon>Caulobacteraceae</taxon>
        <taxon>Phenylobacterium</taxon>
    </lineage>
</organism>
<protein>
    <recommendedName>
        <fullName evidence="3">Metal-binding protein</fullName>
    </recommendedName>
</protein>